<dbReference type="PANTHER" id="PTHR30055:SF238">
    <property type="entry name" value="MYCOFACTOCIN BIOSYNTHESIS TRANSCRIPTIONAL REGULATOR MFTR-RELATED"/>
    <property type="match status" value="1"/>
</dbReference>
<keyword evidence="3" id="KW-0804">Transcription</keyword>
<organism evidence="6 7">
    <name type="scientific">Dactylosporangium fulvum</name>
    <dbReference type="NCBI Taxonomy" id="53359"/>
    <lineage>
        <taxon>Bacteria</taxon>
        <taxon>Bacillati</taxon>
        <taxon>Actinomycetota</taxon>
        <taxon>Actinomycetes</taxon>
        <taxon>Micromonosporales</taxon>
        <taxon>Micromonosporaceae</taxon>
        <taxon>Dactylosporangium</taxon>
    </lineage>
</organism>
<dbReference type="InterPro" id="IPR009057">
    <property type="entry name" value="Homeodomain-like_sf"/>
</dbReference>
<evidence type="ECO:0000313" key="6">
    <source>
        <dbReference type="EMBL" id="UWP83571.1"/>
    </source>
</evidence>
<reference evidence="6" key="2">
    <citation type="submission" date="2022-09" db="EMBL/GenBank/DDBJ databases">
        <title>Biosynthetic gene clusters of Dactylosporangioum fulvum.</title>
        <authorList>
            <person name="Caradec T."/>
        </authorList>
    </citation>
    <scope>NUCLEOTIDE SEQUENCE</scope>
    <source>
        <strain evidence="6">NRRL B-16292</strain>
    </source>
</reference>
<gene>
    <name evidence="6" type="ORF">Dfulv_04625</name>
</gene>
<dbReference type="Pfam" id="PF17754">
    <property type="entry name" value="TetR_C_14"/>
    <property type="match status" value="1"/>
</dbReference>
<keyword evidence="7" id="KW-1185">Reference proteome</keyword>
<dbReference type="PANTHER" id="PTHR30055">
    <property type="entry name" value="HTH-TYPE TRANSCRIPTIONAL REGULATOR RUTR"/>
    <property type="match status" value="1"/>
</dbReference>
<feature type="domain" description="HTH tetR-type" evidence="5">
    <location>
        <begin position="9"/>
        <end position="69"/>
    </location>
</feature>
<dbReference type="InterPro" id="IPR023772">
    <property type="entry name" value="DNA-bd_HTH_TetR-type_CS"/>
</dbReference>
<evidence type="ECO:0000259" key="5">
    <source>
        <dbReference type="PROSITE" id="PS50977"/>
    </source>
</evidence>
<dbReference type="PROSITE" id="PS01081">
    <property type="entry name" value="HTH_TETR_1"/>
    <property type="match status" value="1"/>
</dbReference>
<dbReference type="PROSITE" id="PS50977">
    <property type="entry name" value="HTH_TETR_2"/>
    <property type="match status" value="1"/>
</dbReference>
<dbReference type="PRINTS" id="PR00455">
    <property type="entry name" value="HTHTETR"/>
</dbReference>
<dbReference type="InterPro" id="IPR041347">
    <property type="entry name" value="MftR_C"/>
</dbReference>
<evidence type="ECO:0000256" key="2">
    <source>
        <dbReference type="ARBA" id="ARBA00023125"/>
    </source>
</evidence>
<evidence type="ECO:0000256" key="4">
    <source>
        <dbReference type="PROSITE-ProRule" id="PRU00335"/>
    </source>
</evidence>
<proteinExistence type="predicted"/>
<dbReference type="Gene3D" id="1.10.10.60">
    <property type="entry name" value="Homeodomain-like"/>
    <property type="match status" value="1"/>
</dbReference>
<name>A0ABY5W2J8_9ACTN</name>
<dbReference type="Gene3D" id="1.10.357.10">
    <property type="entry name" value="Tetracycline Repressor, domain 2"/>
    <property type="match status" value="1"/>
</dbReference>
<keyword evidence="2 4" id="KW-0238">DNA-binding</keyword>
<evidence type="ECO:0000256" key="3">
    <source>
        <dbReference type="ARBA" id="ARBA00023163"/>
    </source>
</evidence>
<dbReference type="EMBL" id="CP073720">
    <property type="protein sequence ID" value="UWP83571.1"/>
    <property type="molecule type" value="Genomic_DNA"/>
</dbReference>
<accession>A0ABY5W2J8</accession>
<dbReference type="SUPFAM" id="SSF46689">
    <property type="entry name" value="Homeodomain-like"/>
    <property type="match status" value="1"/>
</dbReference>
<reference evidence="6" key="1">
    <citation type="submission" date="2021-04" db="EMBL/GenBank/DDBJ databases">
        <authorList>
            <person name="Hartkoorn R.C."/>
            <person name="Beaudoing E."/>
            <person name="Hot D."/>
        </authorList>
    </citation>
    <scope>NUCLEOTIDE SEQUENCE</scope>
    <source>
        <strain evidence="6">NRRL B-16292</strain>
    </source>
</reference>
<protein>
    <submittedName>
        <fullName evidence="6">TetR family transcriptional regulator</fullName>
    </submittedName>
</protein>
<evidence type="ECO:0000313" key="7">
    <source>
        <dbReference type="Proteomes" id="UP001059617"/>
    </source>
</evidence>
<dbReference type="InterPro" id="IPR001647">
    <property type="entry name" value="HTH_TetR"/>
</dbReference>
<keyword evidence="1" id="KW-0805">Transcription regulation</keyword>
<feature type="DNA-binding region" description="H-T-H motif" evidence="4">
    <location>
        <begin position="32"/>
        <end position="51"/>
    </location>
</feature>
<dbReference type="RefSeq" id="WP_259861365.1">
    <property type="nucleotide sequence ID" value="NZ_BAAAST010000040.1"/>
</dbReference>
<dbReference type="Proteomes" id="UP001059617">
    <property type="component" value="Chromosome"/>
</dbReference>
<dbReference type="Pfam" id="PF00440">
    <property type="entry name" value="TetR_N"/>
    <property type="match status" value="1"/>
</dbReference>
<evidence type="ECO:0000256" key="1">
    <source>
        <dbReference type="ARBA" id="ARBA00023015"/>
    </source>
</evidence>
<dbReference type="InterPro" id="IPR050109">
    <property type="entry name" value="HTH-type_TetR-like_transc_reg"/>
</dbReference>
<sequence>MSLVERKRQLVRDELTEAALKLLAFQGFEETTIDQMAAAAGVSRRTFFRYFQSKEDVIIEFLSDLGRKLSDALAARPESEPPELAVQNALRVFTDTFWDHPEKSRRLAEVTICTPSLLARYLERQAGWKATLTAELARRMHVDPSSDVRPAIIVAVSFAAFDTALTRWVESDATEDLTTLVETCFAAAFPPPPTA</sequence>